<evidence type="ECO:0000256" key="26">
    <source>
        <dbReference type="ARBA" id="ARBA00023136"/>
    </source>
</evidence>
<dbReference type="InterPro" id="IPR000605">
    <property type="entry name" value="Helicase_SF3_ssDNA/RNA_vir"/>
</dbReference>
<evidence type="ECO:0000256" key="18">
    <source>
        <dbReference type="ARBA" id="ARBA00022806"/>
    </source>
</evidence>
<keyword evidence="35" id="KW-1185">Reference proteome</keyword>
<dbReference type="InterPro" id="IPR043504">
    <property type="entry name" value="Peptidase_S1_PA_chymotrypsin"/>
</dbReference>
<dbReference type="InterPro" id="IPR007094">
    <property type="entry name" value="RNA-dir_pol_PSvirus"/>
</dbReference>
<dbReference type="Gene3D" id="3.40.50.300">
    <property type="entry name" value="P-loop containing nucleotide triphosphate hydrolases"/>
    <property type="match status" value="1"/>
</dbReference>
<evidence type="ECO:0000256" key="5">
    <source>
        <dbReference type="ARBA" id="ARBA00022484"/>
    </source>
</evidence>
<dbReference type="GO" id="GO:0005198">
    <property type="term" value="F:structural molecule activity"/>
    <property type="evidence" value="ECO:0007669"/>
    <property type="project" value="InterPro"/>
</dbReference>
<evidence type="ECO:0000256" key="3">
    <source>
        <dbReference type="ARBA" id="ARBA00020107"/>
    </source>
</evidence>
<dbReference type="EMBL" id="MH255796">
    <property type="protein sequence ID" value="QCI31548.1"/>
    <property type="molecule type" value="Genomic_RNA"/>
</dbReference>
<evidence type="ECO:0000256" key="19">
    <source>
        <dbReference type="ARBA" id="ARBA00022807"/>
    </source>
</evidence>
<keyword evidence="20" id="KW-0067">ATP-binding</keyword>
<evidence type="ECO:0000256" key="2">
    <source>
        <dbReference type="ARBA" id="ARBA00004328"/>
    </source>
</evidence>
<feature type="compositionally biased region" description="Polar residues" evidence="30">
    <location>
        <begin position="162"/>
        <end position="177"/>
    </location>
</feature>
<dbReference type="GO" id="GO:0006508">
    <property type="term" value="P:proteolysis"/>
    <property type="evidence" value="ECO:0007669"/>
    <property type="project" value="UniProtKB-KW"/>
</dbReference>
<dbReference type="Proteomes" id="UP000677827">
    <property type="component" value="Segment"/>
</dbReference>
<comment type="subcellular location">
    <subcellularLocation>
        <location evidence="1">Host cytoplasmic vesicle membrane</location>
        <topology evidence="1">Peripheral membrane protein</topology>
        <orientation evidence="1">Cytoplasmic side</orientation>
    </subcellularLocation>
    <subcellularLocation>
        <location evidence="2">Virion</location>
    </subcellularLocation>
</comment>
<evidence type="ECO:0000256" key="22">
    <source>
        <dbReference type="ARBA" id="ARBA00022870"/>
    </source>
</evidence>
<dbReference type="SUPFAM" id="SSF88633">
    <property type="entry name" value="Positive stranded ssRNA viruses"/>
    <property type="match status" value="3"/>
</dbReference>
<keyword evidence="6" id="KW-1036">Host cytoplasmic vesicle</keyword>
<keyword evidence="10" id="KW-0945">Host-virus interaction</keyword>
<dbReference type="InterPro" id="IPR014759">
    <property type="entry name" value="Helicase_SF3_ssRNA_vir"/>
</dbReference>
<dbReference type="InterPro" id="IPR044067">
    <property type="entry name" value="PCV_3C_PRO"/>
</dbReference>
<feature type="domain" description="RdRp catalytic" evidence="31">
    <location>
        <begin position="1945"/>
        <end position="2068"/>
    </location>
</feature>
<keyword evidence="17" id="KW-1161">Viral attachment to host cell</keyword>
<dbReference type="InterPro" id="IPR027417">
    <property type="entry name" value="P-loop_NTPase"/>
</dbReference>
<keyword evidence="29" id="KW-0407">Ion channel</keyword>
<feature type="domain" description="Peptidase C3" evidence="33">
    <location>
        <begin position="1534"/>
        <end position="1713"/>
    </location>
</feature>
<evidence type="ECO:0000256" key="24">
    <source>
        <dbReference type="ARBA" id="ARBA00023039"/>
    </source>
</evidence>
<evidence type="ECO:0000256" key="27">
    <source>
        <dbReference type="ARBA" id="ARBA00023200"/>
    </source>
</evidence>
<dbReference type="Gene3D" id="2.40.10.10">
    <property type="entry name" value="Trypsin-like serine proteases"/>
    <property type="match status" value="1"/>
</dbReference>
<keyword evidence="13" id="KW-0548">Nucleotidyltransferase</keyword>
<keyword evidence="23" id="KW-0693">Viral RNA replication</keyword>
<dbReference type="GO" id="GO:0003968">
    <property type="term" value="F:RNA-directed RNA polymerase activity"/>
    <property type="evidence" value="ECO:0007669"/>
    <property type="project" value="UniProtKB-KW"/>
</dbReference>
<dbReference type="GO" id="GO:0034220">
    <property type="term" value="P:monoatomic ion transmembrane transport"/>
    <property type="evidence" value="ECO:0007669"/>
    <property type="project" value="UniProtKB-KW"/>
</dbReference>
<evidence type="ECO:0000256" key="13">
    <source>
        <dbReference type="ARBA" id="ARBA00022695"/>
    </source>
</evidence>
<evidence type="ECO:0000256" key="1">
    <source>
        <dbReference type="ARBA" id="ARBA00004295"/>
    </source>
</evidence>
<dbReference type="Gene3D" id="2.60.120.20">
    <property type="match status" value="3"/>
</dbReference>
<reference evidence="34 35" key="1">
    <citation type="journal article" date="2019" name="Virus Evol.">
        <title>Pingu virus: A new picornavirus in penguins from Antarctica.</title>
        <authorList>
            <person name="de Souza W.M."/>
            <person name="Fumagalli M.J."/>
            <person name="Martin M.C."/>
            <person name="de Araujo J."/>
            <person name="Orsi M.A."/>
            <person name="Sanfilippo L.F."/>
            <person name="Modha S."/>
            <person name="Durigon E.L."/>
            <person name="Proenca-Modena J.L."/>
            <person name="Arns C.W."/>
            <person name="Murcia P.R."/>
            <person name="Figueiredo L.T.M."/>
        </authorList>
    </citation>
    <scope>NUCLEOTIDE SEQUENCE [LARGE SCALE GENOMIC DNA]</scope>
    <source>
        <strain evidence="34">991</strain>
    </source>
</reference>
<dbReference type="PROSITE" id="PS51218">
    <property type="entry name" value="SF3_HELICASE_2"/>
    <property type="match status" value="1"/>
</dbReference>
<keyword evidence="16" id="KW-0378">Hydrolase</keyword>
<dbReference type="GO" id="GO:0039694">
    <property type="term" value="P:viral RNA genome replication"/>
    <property type="evidence" value="ECO:0007669"/>
    <property type="project" value="InterPro"/>
</dbReference>
<evidence type="ECO:0000256" key="15">
    <source>
        <dbReference type="ARBA" id="ARBA00022741"/>
    </source>
</evidence>
<dbReference type="GO" id="GO:0044162">
    <property type="term" value="C:host cell cytoplasmic vesicle membrane"/>
    <property type="evidence" value="ECO:0007669"/>
    <property type="project" value="UniProtKB-SubCell"/>
</dbReference>
<name>A0A6B7H7N3_9PICO</name>
<keyword evidence="5" id="KW-0696">RNA-directed RNA polymerase</keyword>
<keyword evidence="18" id="KW-0347">Helicase</keyword>
<accession>A0A6B7H7N3</accession>
<dbReference type="SUPFAM" id="SSF56672">
    <property type="entry name" value="DNA/RNA polymerases"/>
    <property type="match status" value="1"/>
</dbReference>
<evidence type="ECO:0000259" key="32">
    <source>
        <dbReference type="PROSITE" id="PS51218"/>
    </source>
</evidence>
<keyword evidence="7" id="KW-0191">Covalent protein-RNA linkage</keyword>
<evidence type="ECO:0000256" key="11">
    <source>
        <dbReference type="ARBA" id="ARBA00022670"/>
    </source>
</evidence>
<evidence type="ECO:0000256" key="8">
    <source>
        <dbReference type="ARBA" id="ARBA00022553"/>
    </source>
</evidence>
<dbReference type="GO" id="GO:0005524">
    <property type="term" value="F:ATP binding"/>
    <property type="evidence" value="ECO:0007669"/>
    <property type="project" value="UniProtKB-KW"/>
</dbReference>
<dbReference type="PROSITE" id="PS50507">
    <property type="entry name" value="RDRP_SSRNA_POS"/>
    <property type="match status" value="1"/>
</dbReference>
<dbReference type="InterPro" id="IPR001205">
    <property type="entry name" value="RNA-dir_pol_C"/>
</dbReference>
<evidence type="ECO:0000256" key="17">
    <source>
        <dbReference type="ARBA" id="ARBA00022804"/>
    </source>
</evidence>
<dbReference type="GO" id="GO:0004197">
    <property type="term" value="F:cysteine-type endopeptidase activity"/>
    <property type="evidence" value="ECO:0007669"/>
    <property type="project" value="InterPro"/>
</dbReference>
<evidence type="ECO:0000256" key="9">
    <source>
        <dbReference type="ARBA" id="ARBA00022561"/>
    </source>
</evidence>
<evidence type="ECO:0000256" key="29">
    <source>
        <dbReference type="ARBA" id="ARBA00023303"/>
    </source>
</evidence>
<dbReference type="GO" id="GO:0046718">
    <property type="term" value="P:symbiont entry into host cell"/>
    <property type="evidence" value="ECO:0007669"/>
    <property type="project" value="UniProtKB-KW"/>
</dbReference>
<keyword evidence="21" id="KW-0946">Virion</keyword>
<evidence type="ECO:0000256" key="25">
    <source>
        <dbReference type="ARBA" id="ARBA00023065"/>
    </source>
</evidence>
<dbReference type="GO" id="GO:0039618">
    <property type="term" value="C:T=pseudo3 icosahedral viral capsid"/>
    <property type="evidence" value="ECO:0007669"/>
    <property type="project" value="UniProtKB-KW"/>
</dbReference>
<keyword evidence="8" id="KW-0597">Phosphoprotein</keyword>
<keyword evidence="24" id="KW-1182">Viral ion channel</keyword>
<feature type="compositionally biased region" description="Polar residues" evidence="30">
    <location>
        <begin position="124"/>
        <end position="134"/>
    </location>
</feature>
<dbReference type="GO" id="GO:0003724">
    <property type="term" value="F:RNA helicase activity"/>
    <property type="evidence" value="ECO:0007669"/>
    <property type="project" value="InterPro"/>
</dbReference>
<dbReference type="InterPro" id="IPR033703">
    <property type="entry name" value="Rhv-like"/>
</dbReference>
<dbReference type="GO" id="GO:0006351">
    <property type="term" value="P:DNA-templated transcription"/>
    <property type="evidence" value="ECO:0007669"/>
    <property type="project" value="InterPro"/>
</dbReference>
<evidence type="ECO:0000313" key="35">
    <source>
        <dbReference type="Proteomes" id="UP000677827"/>
    </source>
</evidence>
<evidence type="ECO:0000256" key="16">
    <source>
        <dbReference type="ARBA" id="ARBA00022801"/>
    </source>
</evidence>
<dbReference type="InterPro" id="IPR029053">
    <property type="entry name" value="Viral_coat"/>
</dbReference>
<dbReference type="SUPFAM" id="SSF52540">
    <property type="entry name" value="P-loop containing nucleoside triphosphate hydrolases"/>
    <property type="match status" value="1"/>
</dbReference>
<dbReference type="InterPro" id="IPR043502">
    <property type="entry name" value="DNA/RNA_pol_sf"/>
</dbReference>
<sequence length="2192" mass="238591">MPLFLEVVPKVFPVSPLYGPDGRVYDMKYVVIPTRNPIGFIRIPTPIKIPDTLSNWYTLIEDDDREFYLTHGYLPLGAASAKELFAPVPNFKPERQGNIAYNINGNGAYINTSQGANGWTPTVATSLEGNATSSGAPPAPRPAGPLKPVRGGDRSARIRPNTDITSASSQISGGTVHQTSTIQTSSVLVTPASHLSLDELSTSFQTNSLIRVAAFSWEPSDAVGSRLRNLLQPENMRLYTTPFPQILFHDTNNPDVRNMMSGVYYSCAYRLTCTVSGAIDLAGALALCYHPAGWAMDSSTISFVNPSSILNLNSATSVQLNIPWTCPYPALRRDELAGHLVVSVLSPISQAASVTIYAQIIDLRVSCTVAPQVYPAIHVSTNPTPSVVNSLTPVVNPMMDHIPDQSEVSTLGEITDWTQAARFPGLVAYMEWEASATASQRIGLYALSPTTLYTSTLTPLSQVLQMFSQFRGDVIIDLIFCGPHTSRGTAAVCVTPPLTGSAPSLTQALSAGSVTWDITTSNTISVVVPYSSNFDWLPSSSVASTPAEILKTTLGFLSVFNISAPAVTSKILLFVRAADNFEVRFPSPLLTAAAQNGVDVAAPTPEPSREPGSLVSHYFSNLDRLRLGGGSRVSLQYSNSGRFQLDLNAETFHLGGFRSTSAVESSPRSLPSLLTRLATYYRSDCMFSISVAFSQPAPAGTEVNLSFLPPGTPVFDDVARYSGLPTQTIIIGDERVVTFSGTIPYTSYVPVITPRHFADDDSEYSVGSHGSLILRISAPDAEDRTAVVSAKVGFPNLRLWWPRTLIPRSGFTHPNTNAIRDSMPTNGIVVSYADPRTAKAERQVFLVGRSRFNTLAFVNTETQQAITSIPTIFGRRVCVADVKQVTPDRLILPMHMEMAQHLMGRHVPCSPLSEDPLFTILASGSAQAPQVPERQSNVFRSVHDATNAISAFNNNMPAMSASMEKVVKNLDLPTSAKTFAKASADLNEAAKTIADSVQTVTSLPQSLISTLRGFSPAPIWVQFLSSFSMVVGAIISVLSSPTPGVIAGVLIMISASLPNFIYNVTKPISSLFLWIAQSLGLSVSEADVPDGIDNVVGPTQQGRVRDFNDTINAFKNADWLILKVLDLIQKLLEWLNDTRKSDPSTVLAESVEEINSLYDDSVASLSSTSVDIKQAESNRAIARSHLIVADRAKSHAYVQVLNQTIRNYTTTIETRAAQQSKPRSEPYVIYLHGKPGCGKSLLASLLAATLAQKLSGDSSDVYSPSDPRSAYFDGYTGQAVHVIDDIGQDPDGNDWRLIPQLVSSTPFIVPMASLEEKGRFYTSKVIIMTSNFEGPTPDATRCVSALARRLRLRIPVVLEDSYHFNVTEMLTPCGPPTRHFTSNTPFLSMQGVSMGEFKHVDDIVDKVLSEINNNACNSSIFNSLIKRQNNTGYSTPMSEPDPAPLAFAPSSGDDDPLKQGLAKRLAWKALEGLVKYQKPIHACLTFVSLLSVTMSLISTVSRLVRSRAPTVPEGPYTGLPGVSKRARGPTRPVRQSLHPAVYKISRSVVRIFSTGPIGYGSSVGFFIRGRWVVATSHAVGDDAIVEDAVNSYHVDKIIRIGELALLHVPKATEHPDLTRFVLPPQGSSGLLISSFDNGPGFILASDVKYITSDCPDITAAQTYHYKTPSYHGLCGAPLLSITGSGPRLVGVHVAGVLGTTGYADPIGPVVETLNTLSQPQSVVIPAEPIEPVFVPRKSKLVPSPAHGAFPVTKIPAVLSNKDRRIRDSGIDIDEVAFSKQGTGDITTPWSGLEEAADVYFSQFPTFRTLTMSEAINGTPSLEGLDMNQSAGIPWSPRSRRSLFTLEDGVYSPVPELEDAVKRVLADPKYIYNTFLKDELRPTEKALKGKTRLVEAAPIHAIIAGRMLFGGLFEYMYSNPGKHGSAVGCDPDIHWTTFFHSFSDFENVWAIDYSCYDSTLPTACFDVMAKHLARLIKPSPDLPENCVQKYIASISYSEHVFGTRHYFLQGGNPSGCVGTSIFNSIINNMAILSVMLHHHVPIHDPTSYQILSYGDDVIYSSYPNLHPTLLKEYYDKHTTFKVTPADKTDVFPETSTIYDVTFLKRSFVPDETIPYYIHPVIEAATYEQSIMWSRGGDFQDTVTSLSFLAWHAGEDKYNQWVDTVKAKCATVASYPSFPPYSYLYYRWLQAIAS</sequence>
<keyword evidence="12" id="KW-0808">Transferase</keyword>
<evidence type="ECO:0000256" key="10">
    <source>
        <dbReference type="ARBA" id="ARBA00022581"/>
    </source>
</evidence>
<keyword evidence="22" id="KW-1043">Host membrane</keyword>
<keyword evidence="25" id="KW-0406">Ion transport</keyword>
<evidence type="ECO:0000256" key="12">
    <source>
        <dbReference type="ARBA" id="ARBA00022679"/>
    </source>
</evidence>
<evidence type="ECO:0000256" key="28">
    <source>
        <dbReference type="ARBA" id="ARBA00023296"/>
    </source>
</evidence>
<evidence type="ECO:0000256" key="21">
    <source>
        <dbReference type="ARBA" id="ARBA00022844"/>
    </source>
</evidence>
<dbReference type="InterPro" id="IPR001676">
    <property type="entry name" value="Picornavirus_capsid"/>
</dbReference>
<dbReference type="PRINTS" id="PR00918">
    <property type="entry name" value="CALICVIRUSNS"/>
</dbReference>
<protein>
    <recommendedName>
        <fullName evidence="3">Genome polyprotein</fullName>
    </recommendedName>
</protein>
<dbReference type="Pfam" id="PF00910">
    <property type="entry name" value="RNA_helicase"/>
    <property type="match status" value="1"/>
</dbReference>
<dbReference type="GO" id="GO:0015267">
    <property type="term" value="F:channel activity"/>
    <property type="evidence" value="ECO:0007669"/>
    <property type="project" value="UniProtKB-KW"/>
</dbReference>
<evidence type="ECO:0000256" key="4">
    <source>
        <dbReference type="ARBA" id="ARBA00022448"/>
    </source>
</evidence>
<keyword evidence="11" id="KW-0645">Protease</keyword>
<dbReference type="PROSITE" id="PS51874">
    <property type="entry name" value="PCV_3C_PRO"/>
    <property type="match status" value="1"/>
</dbReference>
<dbReference type="SUPFAM" id="SSF50494">
    <property type="entry name" value="Trypsin-like serine proteases"/>
    <property type="match status" value="1"/>
</dbReference>
<keyword evidence="27" id="KW-1035">Host cytoplasm</keyword>
<evidence type="ECO:0000259" key="33">
    <source>
        <dbReference type="PROSITE" id="PS51874"/>
    </source>
</evidence>
<dbReference type="InterPro" id="IPR004004">
    <property type="entry name" value="Helic/Pol/Pept_Calicivir-typ"/>
</dbReference>
<keyword evidence="19" id="KW-0788">Thiol protease</keyword>
<dbReference type="Pfam" id="PF00073">
    <property type="entry name" value="Rhv"/>
    <property type="match status" value="1"/>
</dbReference>
<evidence type="ECO:0000256" key="20">
    <source>
        <dbReference type="ARBA" id="ARBA00022840"/>
    </source>
</evidence>
<proteinExistence type="predicted"/>
<keyword evidence="28" id="KW-1160">Virus entry into host cell</keyword>
<evidence type="ECO:0000256" key="14">
    <source>
        <dbReference type="ARBA" id="ARBA00022706"/>
    </source>
</evidence>
<dbReference type="Gene3D" id="1.20.960.20">
    <property type="match status" value="1"/>
</dbReference>
<evidence type="ECO:0000256" key="23">
    <source>
        <dbReference type="ARBA" id="ARBA00022953"/>
    </source>
</evidence>
<dbReference type="GO" id="GO:0019062">
    <property type="term" value="P:virion attachment to host cell"/>
    <property type="evidence" value="ECO:0007669"/>
    <property type="project" value="UniProtKB-KW"/>
</dbReference>
<feature type="domain" description="SF3 helicase" evidence="32">
    <location>
        <begin position="1206"/>
        <end position="1371"/>
    </location>
</feature>
<dbReference type="InterPro" id="IPR009003">
    <property type="entry name" value="Peptidase_S1_PA"/>
</dbReference>
<dbReference type="Pfam" id="PF00680">
    <property type="entry name" value="RdRP_1"/>
    <property type="match status" value="1"/>
</dbReference>
<evidence type="ECO:0000256" key="30">
    <source>
        <dbReference type="SAM" id="MobiDB-lite"/>
    </source>
</evidence>
<keyword evidence="15" id="KW-0547">Nucleotide-binding</keyword>
<evidence type="ECO:0000256" key="6">
    <source>
        <dbReference type="ARBA" id="ARBA00022488"/>
    </source>
</evidence>
<keyword evidence="26" id="KW-0472">Membrane</keyword>
<feature type="region of interest" description="Disordered" evidence="30">
    <location>
        <begin position="124"/>
        <end position="177"/>
    </location>
</feature>
<evidence type="ECO:0000313" key="34">
    <source>
        <dbReference type="EMBL" id="QCI31548.1"/>
    </source>
</evidence>
<dbReference type="GO" id="GO:0003723">
    <property type="term" value="F:RNA binding"/>
    <property type="evidence" value="ECO:0007669"/>
    <property type="project" value="InterPro"/>
</dbReference>
<dbReference type="InterPro" id="IPR043128">
    <property type="entry name" value="Rev_trsase/Diguanyl_cyclase"/>
</dbReference>
<keyword evidence="4" id="KW-0813">Transport</keyword>
<keyword evidence="9" id="KW-0167">Capsid protein</keyword>
<dbReference type="CDD" id="cd00205">
    <property type="entry name" value="rhv_like"/>
    <property type="match status" value="1"/>
</dbReference>
<dbReference type="Gene3D" id="3.30.70.270">
    <property type="match status" value="2"/>
</dbReference>
<evidence type="ECO:0000259" key="31">
    <source>
        <dbReference type="PROSITE" id="PS50507"/>
    </source>
</evidence>
<keyword evidence="14" id="KW-1143">T=pseudo3 icosahedral capsid protein</keyword>
<evidence type="ECO:0000256" key="7">
    <source>
        <dbReference type="ARBA" id="ARBA00022520"/>
    </source>
</evidence>
<organism evidence="34 35">
    <name type="scientific">pygoscepivirus A1</name>
    <dbReference type="NCBI Taxonomy" id="2870380"/>
    <lineage>
        <taxon>Viruses</taxon>
        <taxon>Riboviria</taxon>
        <taxon>Orthornavirae</taxon>
        <taxon>Pisuviricota</taxon>
        <taxon>Pisoniviricetes</taxon>
        <taxon>Picornavirales</taxon>
        <taxon>Picornaviridae</taxon>
        <taxon>Kodimesavirinae</taxon>
        <taxon>Pygoscepivirus</taxon>
        <taxon>Pygoscepivirus apingu</taxon>
        <taxon>Pygoscepivirus A</taxon>
    </lineage>
</organism>